<organism evidence="2 3">
    <name type="scientific">Pleuronectes platessa</name>
    <name type="common">European plaice</name>
    <dbReference type="NCBI Taxonomy" id="8262"/>
    <lineage>
        <taxon>Eukaryota</taxon>
        <taxon>Metazoa</taxon>
        <taxon>Chordata</taxon>
        <taxon>Craniata</taxon>
        <taxon>Vertebrata</taxon>
        <taxon>Euteleostomi</taxon>
        <taxon>Actinopterygii</taxon>
        <taxon>Neopterygii</taxon>
        <taxon>Teleostei</taxon>
        <taxon>Neoteleostei</taxon>
        <taxon>Acanthomorphata</taxon>
        <taxon>Carangaria</taxon>
        <taxon>Pleuronectiformes</taxon>
        <taxon>Pleuronectoidei</taxon>
        <taxon>Pleuronectidae</taxon>
        <taxon>Pleuronectes</taxon>
    </lineage>
</organism>
<dbReference type="Proteomes" id="UP001153269">
    <property type="component" value="Unassembled WGS sequence"/>
</dbReference>
<evidence type="ECO:0000256" key="1">
    <source>
        <dbReference type="SAM" id="MobiDB-lite"/>
    </source>
</evidence>
<feature type="compositionally biased region" description="Polar residues" evidence="1">
    <location>
        <begin position="64"/>
        <end position="79"/>
    </location>
</feature>
<feature type="region of interest" description="Disordered" evidence="1">
    <location>
        <begin position="53"/>
        <end position="88"/>
    </location>
</feature>
<sequence>MDQIEERLAVEDRKYDHLYNPSLAEYNSWKDISANVGLQVDEALTCQLSLGTPPCPSERRHAPPTQSDAVESHCQQSAPGQGGGRVGTYKSQCDPAAVYLS</sequence>
<accession>A0A9N7UMM2</accession>
<dbReference type="AlphaFoldDB" id="A0A9N7UMM2"/>
<proteinExistence type="predicted"/>
<protein>
    <submittedName>
        <fullName evidence="2">Uncharacterized protein</fullName>
    </submittedName>
</protein>
<evidence type="ECO:0000313" key="3">
    <source>
        <dbReference type="Proteomes" id="UP001153269"/>
    </source>
</evidence>
<keyword evidence="3" id="KW-1185">Reference proteome</keyword>
<gene>
    <name evidence="2" type="ORF">PLEPLA_LOCUS21152</name>
</gene>
<name>A0A9N7UMM2_PLEPL</name>
<dbReference type="EMBL" id="CADEAL010001513">
    <property type="protein sequence ID" value="CAB1433064.1"/>
    <property type="molecule type" value="Genomic_DNA"/>
</dbReference>
<reference evidence="2" key="1">
    <citation type="submission" date="2020-03" db="EMBL/GenBank/DDBJ databases">
        <authorList>
            <person name="Weist P."/>
        </authorList>
    </citation>
    <scope>NUCLEOTIDE SEQUENCE</scope>
</reference>
<comment type="caution">
    <text evidence="2">The sequence shown here is derived from an EMBL/GenBank/DDBJ whole genome shotgun (WGS) entry which is preliminary data.</text>
</comment>
<evidence type="ECO:0000313" key="2">
    <source>
        <dbReference type="EMBL" id="CAB1433064.1"/>
    </source>
</evidence>